<name>A0A563E7U2_9MICO</name>
<evidence type="ECO:0000256" key="3">
    <source>
        <dbReference type="ARBA" id="ARBA00022475"/>
    </source>
</evidence>
<feature type="compositionally biased region" description="Acidic residues" evidence="7">
    <location>
        <begin position="491"/>
        <end position="500"/>
    </location>
</feature>
<dbReference type="PANTHER" id="PTHR42718">
    <property type="entry name" value="MAJOR FACILITATOR SUPERFAMILY MULTIDRUG TRANSPORTER MFSC"/>
    <property type="match status" value="1"/>
</dbReference>
<evidence type="ECO:0000256" key="8">
    <source>
        <dbReference type="SAM" id="Phobius"/>
    </source>
</evidence>
<dbReference type="Gene3D" id="1.20.1250.20">
    <property type="entry name" value="MFS general substrate transporter like domains"/>
    <property type="match status" value="1"/>
</dbReference>
<feature type="transmembrane region" description="Helical" evidence="8">
    <location>
        <begin position="58"/>
        <end position="77"/>
    </location>
</feature>
<dbReference type="SUPFAM" id="SSF103473">
    <property type="entry name" value="MFS general substrate transporter"/>
    <property type="match status" value="1"/>
</dbReference>
<feature type="transmembrane region" description="Helical" evidence="8">
    <location>
        <begin position="89"/>
        <end position="107"/>
    </location>
</feature>
<dbReference type="InterPro" id="IPR036259">
    <property type="entry name" value="MFS_trans_sf"/>
</dbReference>
<dbReference type="OrthoDB" id="3218494at2"/>
<feature type="transmembrane region" description="Helical" evidence="8">
    <location>
        <begin position="415"/>
        <end position="436"/>
    </location>
</feature>
<feature type="domain" description="Major facilitator superfamily (MFS) profile" evidence="9">
    <location>
        <begin position="24"/>
        <end position="479"/>
    </location>
</feature>
<gene>
    <name evidence="10" type="ORF">FGL98_03405</name>
</gene>
<keyword evidence="3" id="KW-1003">Cell membrane</keyword>
<keyword evidence="5 8" id="KW-1133">Transmembrane helix</keyword>
<comment type="caution">
    <text evidence="10">The sequence shown here is derived from an EMBL/GenBank/DDBJ whole genome shotgun (WGS) entry which is preliminary data.</text>
</comment>
<feature type="transmembrane region" description="Helical" evidence="8">
    <location>
        <begin position="339"/>
        <end position="359"/>
    </location>
</feature>
<feature type="transmembrane region" description="Helical" evidence="8">
    <location>
        <begin position="371"/>
        <end position="394"/>
    </location>
</feature>
<evidence type="ECO:0000256" key="4">
    <source>
        <dbReference type="ARBA" id="ARBA00022692"/>
    </source>
</evidence>
<feature type="transmembrane region" description="Helical" evidence="8">
    <location>
        <begin position="456"/>
        <end position="477"/>
    </location>
</feature>
<feature type="transmembrane region" description="Helical" evidence="8">
    <location>
        <begin position="21"/>
        <end position="46"/>
    </location>
</feature>
<comment type="subcellular location">
    <subcellularLocation>
        <location evidence="1">Cell membrane</location>
        <topology evidence="1">Multi-pass membrane protein</topology>
    </subcellularLocation>
</comment>
<dbReference type="Gene3D" id="1.20.1720.10">
    <property type="entry name" value="Multidrug resistance protein D"/>
    <property type="match status" value="1"/>
</dbReference>
<reference evidence="10 11" key="1">
    <citation type="submission" date="2019-05" db="EMBL/GenBank/DDBJ databases">
        <authorList>
            <person name="Lee S.D."/>
        </authorList>
    </citation>
    <scope>NUCLEOTIDE SEQUENCE [LARGE SCALE GENOMIC DNA]</scope>
    <source>
        <strain evidence="10 11">C5-26</strain>
    </source>
</reference>
<keyword evidence="6 8" id="KW-0472">Membrane</keyword>
<feature type="transmembrane region" description="Helical" evidence="8">
    <location>
        <begin position="119"/>
        <end position="138"/>
    </location>
</feature>
<feature type="transmembrane region" description="Helical" evidence="8">
    <location>
        <begin position="211"/>
        <end position="229"/>
    </location>
</feature>
<evidence type="ECO:0000256" key="2">
    <source>
        <dbReference type="ARBA" id="ARBA00022448"/>
    </source>
</evidence>
<keyword evidence="11" id="KW-1185">Reference proteome</keyword>
<evidence type="ECO:0000256" key="1">
    <source>
        <dbReference type="ARBA" id="ARBA00004651"/>
    </source>
</evidence>
<keyword evidence="2" id="KW-0813">Transport</keyword>
<proteinExistence type="predicted"/>
<dbReference type="PROSITE" id="PS50850">
    <property type="entry name" value="MFS"/>
    <property type="match status" value="1"/>
</dbReference>
<evidence type="ECO:0000256" key="6">
    <source>
        <dbReference type="ARBA" id="ARBA00023136"/>
    </source>
</evidence>
<reference evidence="10 11" key="2">
    <citation type="submission" date="2019-08" db="EMBL/GenBank/DDBJ databases">
        <title>Jejuicoccus antrihumi gen. nov., sp. nov., a new member of the family Dermacoccaceae isolated from a cave.</title>
        <authorList>
            <person name="Schumann P."/>
            <person name="Kim I.S."/>
        </authorList>
    </citation>
    <scope>NUCLEOTIDE SEQUENCE [LARGE SCALE GENOMIC DNA]</scope>
    <source>
        <strain evidence="10 11">C5-26</strain>
    </source>
</reference>
<feature type="transmembrane region" description="Helical" evidence="8">
    <location>
        <begin position="314"/>
        <end position="332"/>
    </location>
</feature>
<organism evidence="10 11">
    <name type="scientific">Leekyejoonella antrihumi</name>
    <dbReference type="NCBI Taxonomy" id="1660198"/>
    <lineage>
        <taxon>Bacteria</taxon>
        <taxon>Bacillati</taxon>
        <taxon>Actinomycetota</taxon>
        <taxon>Actinomycetes</taxon>
        <taxon>Micrococcales</taxon>
        <taxon>Dermacoccaceae</taxon>
        <taxon>Leekyejoonella</taxon>
    </lineage>
</organism>
<dbReference type="GO" id="GO:0005886">
    <property type="term" value="C:plasma membrane"/>
    <property type="evidence" value="ECO:0007669"/>
    <property type="project" value="UniProtKB-SubCell"/>
</dbReference>
<evidence type="ECO:0000313" key="10">
    <source>
        <dbReference type="EMBL" id="TWP38271.1"/>
    </source>
</evidence>
<dbReference type="EMBL" id="VCQV01000003">
    <property type="protein sequence ID" value="TWP38271.1"/>
    <property type="molecule type" value="Genomic_DNA"/>
</dbReference>
<dbReference type="InterPro" id="IPR011701">
    <property type="entry name" value="MFS"/>
</dbReference>
<dbReference type="Pfam" id="PF07690">
    <property type="entry name" value="MFS_1"/>
    <property type="match status" value="1"/>
</dbReference>
<evidence type="ECO:0000313" key="11">
    <source>
        <dbReference type="Proteomes" id="UP000320244"/>
    </source>
</evidence>
<feature type="transmembrane region" description="Helical" evidence="8">
    <location>
        <begin position="150"/>
        <end position="171"/>
    </location>
</feature>
<dbReference type="Proteomes" id="UP000320244">
    <property type="component" value="Unassembled WGS sequence"/>
</dbReference>
<dbReference type="InterPro" id="IPR020846">
    <property type="entry name" value="MFS_dom"/>
</dbReference>
<evidence type="ECO:0000259" key="9">
    <source>
        <dbReference type="PROSITE" id="PS50850"/>
    </source>
</evidence>
<dbReference type="PANTHER" id="PTHR42718:SF46">
    <property type="entry name" value="BLR6921 PROTEIN"/>
    <property type="match status" value="1"/>
</dbReference>
<feature type="transmembrane region" description="Helical" evidence="8">
    <location>
        <begin position="241"/>
        <end position="260"/>
    </location>
</feature>
<sequence>MSTSSSSSVTVPVQRAARPHTTIILAVVLMAQLMLVLDMAIVNIALPDIKEGLHMSPSGLSWVVNAYTLAFGGLLLLGARAGDVLGRRWVFITGLAMFTLASLAGGLAQTATLLLAARAAQGVGAALAAPSALALLMGSVRPGREQTRAIGWYTVVSAGGAAVGLIAGGVLTSIASWRWIFFVNVPIGAVILVLAVWTLPAMTRHRSRIDVTGAVLATVGMSSLVYGFIRAASDGWTDLGTTGAFGIGVLLLVAFVAVELRIGNPVVPLHLFADRQRSTAYLARLLLVAGAMGTFFFMSQFMQLVLGWTPWQSGLAFLPIPVSIFAASQIVARFLAHRASIRSIAAVGLLAASAGLFWMSTLSATSTYGQLLPALVLFGLGNGAAFIPLTSAGVANVAPEDSGVASGLVNVTQQLGGSLGLAVLVTIFATAGHGSAAVTGASSRAIEIFVTGADRGFLAAGLLASAALLLVLLLMPATDPNPTRASRPAVTDEDPVAAGR</sequence>
<keyword evidence="4 8" id="KW-0812">Transmembrane</keyword>
<protein>
    <submittedName>
        <fullName evidence="10">DHA2 family efflux MFS transporter permease subunit</fullName>
    </submittedName>
</protein>
<dbReference type="AlphaFoldDB" id="A0A563E7U2"/>
<feature type="transmembrane region" description="Helical" evidence="8">
    <location>
        <begin position="177"/>
        <end position="199"/>
    </location>
</feature>
<dbReference type="GO" id="GO:0022857">
    <property type="term" value="F:transmembrane transporter activity"/>
    <property type="evidence" value="ECO:0007669"/>
    <property type="project" value="InterPro"/>
</dbReference>
<feature type="transmembrane region" description="Helical" evidence="8">
    <location>
        <begin position="281"/>
        <end position="302"/>
    </location>
</feature>
<evidence type="ECO:0000256" key="7">
    <source>
        <dbReference type="SAM" id="MobiDB-lite"/>
    </source>
</evidence>
<dbReference type="RefSeq" id="WP_146315248.1">
    <property type="nucleotide sequence ID" value="NZ_VCQV01000003.1"/>
</dbReference>
<dbReference type="CDD" id="cd17321">
    <property type="entry name" value="MFS_MMR_MDR_like"/>
    <property type="match status" value="1"/>
</dbReference>
<accession>A0A563E7U2</accession>
<evidence type="ECO:0000256" key="5">
    <source>
        <dbReference type="ARBA" id="ARBA00022989"/>
    </source>
</evidence>
<dbReference type="InterPro" id="IPR004638">
    <property type="entry name" value="EmrB-like"/>
</dbReference>
<feature type="region of interest" description="Disordered" evidence="7">
    <location>
        <begin position="481"/>
        <end position="500"/>
    </location>
</feature>
<dbReference type="NCBIfam" id="TIGR00711">
    <property type="entry name" value="efflux_EmrB"/>
    <property type="match status" value="1"/>
</dbReference>